<proteinExistence type="predicted"/>
<feature type="region of interest" description="Disordered" evidence="1">
    <location>
        <begin position="38"/>
        <end position="190"/>
    </location>
</feature>
<gene>
    <name evidence="2" type="ORF">PVAP13_1KG252010</name>
</gene>
<keyword evidence="3" id="KW-1185">Reference proteome</keyword>
<dbReference type="AlphaFoldDB" id="A0A8T0XLY7"/>
<evidence type="ECO:0000313" key="2">
    <source>
        <dbReference type="EMBL" id="KAG2658264.1"/>
    </source>
</evidence>
<sequence>MRNFIVGATKEYFHLDDDCIFTVDFHDMHRLLRRKDLNITQSKHPHPYTPAAGSRQQAAANERDQGNQRPETHRAARSLVEARYQQQARGAAASNKLSSAPPAAAARAAGRQPGAPPPSRAPSKQQRSRLSNRSLLPSPSCSSSSSSEVSQASPPPEPNCLPALPNSPALDSPPPPPPTRARNGGPAASTAQWRPYRALPAGAPLHPPPPSGLQLLQGGLGRPRASEFGAKPYSCRNSGAVVSRSLLRAIRALR</sequence>
<organism evidence="2 3">
    <name type="scientific">Panicum virgatum</name>
    <name type="common">Blackwell switchgrass</name>
    <dbReference type="NCBI Taxonomy" id="38727"/>
    <lineage>
        <taxon>Eukaryota</taxon>
        <taxon>Viridiplantae</taxon>
        <taxon>Streptophyta</taxon>
        <taxon>Embryophyta</taxon>
        <taxon>Tracheophyta</taxon>
        <taxon>Spermatophyta</taxon>
        <taxon>Magnoliopsida</taxon>
        <taxon>Liliopsida</taxon>
        <taxon>Poales</taxon>
        <taxon>Poaceae</taxon>
        <taxon>PACMAD clade</taxon>
        <taxon>Panicoideae</taxon>
        <taxon>Panicodae</taxon>
        <taxon>Paniceae</taxon>
        <taxon>Panicinae</taxon>
        <taxon>Panicum</taxon>
        <taxon>Panicum sect. Hiantes</taxon>
    </lineage>
</organism>
<name>A0A8T0XLY7_PANVG</name>
<comment type="caution">
    <text evidence="2">The sequence shown here is derived from an EMBL/GenBank/DDBJ whole genome shotgun (WGS) entry which is preliminary data.</text>
</comment>
<feature type="compositionally biased region" description="Low complexity" evidence="1">
    <location>
        <begin position="121"/>
        <end position="152"/>
    </location>
</feature>
<protein>
    <submittedName>
        <fullName evidence="2">Uncharacterized protein</fullName>
    </submittedName>
</protein>
<evidence type="ECO:0000256" key="1">
    <source>
        <dbReference type="SAM" id="MobiDB-lite"/>
    </source>
</evidence>
<dbReference type="EMBL" id="CM029037">
    <property type="protein sequence ID" value="KAG2658264.1"/>
    <property type="molecule type" value="Genomic_DNA"/>
</dbReference>
<feature type="compositionally biased region" description="Basic and acidic residues" evidence="1">
    <location>
        <begin position="61"/>
        <end position="74"/>
    </location>
</feature>
<reference evidence="2" key="1">
    <citation type="submission" date="2020-05" db="EMBL/GenBank/DDBJ databases">
        <title>WGS assembly of Panicum virgatum.</title>
        <authorList>
            <person name="Lovell J.T."/>
            <person name="Jenkins J."/>
            <person name="Shu S."/>
            <person name="Juenger T.E."/>
            <person name="Schmutz J."/>
        </authorList>
    </citation>
    <scope>NUCLEOTIDE SEQUENCE</scope>
    <source>
        <strain evidence="2">AP13</strain>
    </source>
</reference>
<feature type="compositionally biased region" description="Low complexity" evidence="1">
    <location>
        <begin position="82"/>
        <end position="113"/>
    </location>
</feature>
<feature type="compositionally biased region" description="Low complexity" evidence="1">
    <location>
        <begin position="160"/>
        <end position="170"/>
    </location>
</feature>
<accession>A0A8T0XLY7</accession>
<evidence type="ECO:0000313" key="3">
    <source>
        <dbReference type="Proteomes" id="UP000823388"/>
    </source>
</evidence>
<dbReference type="Proteomes" id="UP000823388">
    <property type="component" value="Chromosome 1K"/>
</dbReference>